<sequence length="386" mass="43902">MDDGFNNITSTMVRKSLSSKWFIVSVIITILLILLLVWGLLYSYRTLDDFESKGLVLQEASGELLRYTKEQEMSAQMAAATGDLGWQKNYNQTSPEVNKTLKQISELAELNTVNKKVNELNIYLDDINAIEKNVFDLISHGNAEEASKLLSGWDYTQNQLKLTESTEELTTIINDYTNDQMTSAKSVTRILLVSVFVCLIVLIVSWFISIKMWKMGYKKIKEKEDEITYLSFYDSLTGLYNRRYFKKKFYQLDAYNMLPVSIIICDANRLKELNDTFGHNTGDELLIEVARIIENAVNDKGIVSRWGGDEFGIILPNTDAEAADDVITLINEGCKASSFEPDTPSISVGFAVKTNMNQDIDHTFTLAENWMYKRKKALERAQGSNH</sequence>
<dbReference type="PANTHER" id="PTHR45138:SF9">
    <property type="entry name" value="DIGUANYLATE CYCLASE DGCM-RELATED"/>
    <property type="match status" value="1"/>
</dbReference>
<gene>
    <name evidence="3" type="ORF">ACFQ4A_05430</name>
</gene>
<dbReference type="InterPro" id="IPR000160">
    <property type="entry name" value="GGDEF_dom"/>
</dbReference>
<dbReference type="InterPro" id="IPR050469">
    <property type="entry name" value="Diguanylate_Cyclase"/>
</dbReference>
<comment type="caution">
    <text evidence="3">The sequence shown here is derived from an EMBL/GenBank/DDBJ whole genome shotgun (WGS) entry which is preliminary data.</text>
</comment>
<feature type="transmembrane region" description="Helical" evidence="1">
    <location>
        <begin position="21"/>
        <end position="41"/>
    </location>
</feature>
<dbReference type="RefSeq" id="WP_382398368.1">
    <property type="nucleotide sequence ID" value="NZ_JBHTNH010000006.1"/>
</dbReference>
<dbReference type="SUPFAM" id="SSF55073">
    <property type="entry name" value="Nucleotide cyclase"/>
    <property type="match status" value="1"/>
</dbReference>
<protein>
    <submittedName>
        <fullName evidence="3">GGDEF domain-containing protein</fullName>
    </submittedName>
</protein>
<keyword evidence="4" id="KW-1185">Reference proteome</keyword>
<evidence type="ECO:0000313" key="4">
    <source>
        <dbReference type="Proteomes" id="UP001597178"/>
    </source>
</evidence>
<dbReference type="Proteomes" id="UP001597178">
    <property type="component" value="Unassembled WGS sequence"/>
</dbReference>
<feature type="domain" description="GGDEF" evidence="2">
    <location>
        <begin position="258"/>
        <end position="386"/>
    </location>
</feature>
<feature type="transmembrane region" description="Helical" evidence="1">
    <location>
        <begin position="190"/>
        <end position="213"/>
    </location>
</feature>
<dbReference type="InterPro" id="IPR043128">
    <property type="entry name" value="Rev_trsase/Diguanyl_cyclase"/>
</dbReference>
<evidence type="ECO:0000256" key="1">
    <source>
        <dbReference type="SAM" id="Phobius"/>
    </source>
</evidence>
<dbReference type="EMBL" id="JBHTNH010000006">
    <property type="protein sequence ID" value="MFD1361112.1"/>
    <property type="molecule type" value="Genomic_DNA"/>
</dbReference>
<evidence type="ECO:0000313" key="3">
    <source>
        <dbReference type="EMBL" id="MFD1361112.1"/>
    </source>
</evidence>
<proteinExistence type="predicted"/>
<dbReference type="SMART" id="SM00267">
    <property type="entry name" value="GGDEF"/>
    <property type="match status" value="1"/>
</dbReference>
<accession>A0ABW3ZTK7</accession>
<keyword evidence="1" id="KW-0472">Membrane</keyword>
<name>A0ABW3ZTK7_9BACI</name>
<organism evidence="3 4">
    <name type="scientific">Lentibacillus salinarum</name>
    <dbReference type="NCBI Taxonomy" id="446820"/>
    <lineage>
        <taxon>Bacteria</taxon>
        <taxon>Bacillati</taxon>
        <taxon>Bacillota</taxon>
        <taxon>Bacilli</taxon>
        <taxon>Bacillales</taxon>
        <taxon>Bacillaceae</taxon>
        <taxon>Lentibacillus</taxon>
    </lineage>
</organism>
<keyword evidence="1" id="KW-1133">Transmembrane helix</keyword>
<reference evidence="4" key="1">
    <citation type="journal article" date="2019" name="Int. J. Syst. Evol. Microbiol.">
        <title>The Global Catalogue of Microorganisms (GCM) 10K type strain sequencing project: providing services to taxonomists for standard genome sequencing and annotation.</title>
        <authorList>
            <consortium name="The Broad Institute Genomics Platform"/>
            <consortium name="The Broad Institute Genome Sequencing Center for Infectious Disease"/>
            <person name="Wu L."/>
            <person name="Ma J."/>
        </authorList>
    </citation>
    <scope>NUCLEOTIDE SEQUENCE [LARGE SCALE GENOMIC DNA]</scope>
    <source>
        <strain evidence="4">CCUG 54822</strain>
    </source>
</reference>
<dbReference type="Pfam" id="PF00990">
    <property type="entry name" value="GGDEF"/>
    <property type="match status" value="1"/>
</dbReference>
<dbReference type="InterPro" id="IPR029787">
    <property type="entry name" value="Nucleotide_cyclase"/>
</dbReference>
<dbReference type="CDD" id="cd01949">
    <property type="entry name" value="GGDEF"/>
    <property type="match status" value="1"/>
</dbReference>
<dbReference type="Gene3D" id="3.30.70.270">
    <property type="match status" value="1"/>
</dbReference>
<keyword evidence="1" id="KW-0812">Transmembrane</keyword>
<dbReference type="PANTHER" id="PTHR45138">
    <property type="entry name" value="REGULATORY COMPONENTS OF SENSORY TRANSDUCTION SYSTEM"/>
    <property type="match status" value="1"/>
</dbReference>
<evidence type="ECO:0000259" key="2">
    <source>
        <dbReference type="PROSITE" id="PS50887"/>
    </source>
</evidence>
<dbReference type="NCBIfam" id="TIGR00254">
    <property type="entry name" value="GGDEF"/>
    <property type="match status" value="1"/>
</dbReference>
<dbReference type="PROSITE" id="PS50887">
    <property type="entry name" value="GGDEF"/>
    <property type="match status" value="1"/>
</dbReference>